<dbReference type="EMBL" id="JBHSFZ010000001">
    <property type="protein sequence ID" value="MFC4592908.1"/>
    <property type="molecule type" value="Genomic_DNA"/>
</dbReference>
<dbReference type="InterPro" id="IPR011009">
    <property type="entry name" value="Kinase-like_dom_sf"/>
</dbReference>
<proteinExistence type="predicted"/>
<dbReference type="SUPFAM" id="SSF56112">
    <property type="entry name" value="Protein kinase-like (PK-like)"/>
    <property type="match status" value="1"/>
</dbReference>
<evidence type="ECO:0008006" key="3">
    <source>
        <dbReference type="Google" id="ProtNLM"/>
    </source>
</evidence>
<dbReference type="RefSeq" id="WP_380801944.1">
    <property type="nucleotide sequence ID" value="NZ_JBHSFZ010000001.1"/>
</dbReference>
<gene>
    <name evidence="1" type="ORF">ACFO3E_01685</name>
</gene>
<accession>A0ABV9EU18</accession>
<organism evidence="1 2">
    <name type="scientific">Sphingobium tyrosinilyticum</name>
    <dbReference type="NCBI Taxonomy" id="2715436"/>
    <lineage>
        <taxon>Bacteria</taxon>
        <taxon>Pseudomonadati</taxon>
        <taxon>Pseudomonadota</taxon>
        <taxon>Alphaproteobacteria</taxon>
        <taxon>Sphingomonadales</taxon>
        <taxon>Sphingomonadaceae</taxon>
        <taxon>Sphingobium</taxon>
    </lineage>
</organism>
<name>A0ABV9EU18_9SPHN</name>
<dbReference type="Proteomes" id="UP001595957">
    <property type="component" value="Unassembled WGS sequence"/>
</dbReference>
<keyword evidence="2" id="KW-1185">Reference proteome</keyword>
<reference evidence="2" key="1">
    <citation type="journal article" date="2019" name="Int. J. Syst. Evol. Microbiol.">
        <title>The Global Catalogue of Microorganisms (GCM) 10K type strain sequencing project: providing services to taxonomists for standard genome sequencing and annotation.</title>
        <authorList>
            <consortium name="The Broad Institute Genomics Platform"/>
            <consortium name="The Broad Institute Genome Sequencing Center for Infectious Disease"/>
            <person name="Wu L."/>
            <person name="Ma J."/>
        </authorList>
    </citation>
    <scope>NUCLEOTIDE SEQUENCE [LARGE SCALE GENOMIC DNA]</scope>
    <source>
        <strain evidence="2">NBRC 103632</strain>
    </source>
</reference>
<evidence type="ECO:0000313" key="2">
    <source>
        <dbReference type="Proteomes" id="UP001595957"/>
    </source>
</evidence>
<comment type="caution">
    <text evidence="1">The sequence shown here is derived from an EMBL/GenBank/DDBJ whole genome shotgun (WGS) entry which is preliminary data.</text>
</comment>
<protein>
    <recommendedName>
        <fullName evidence="3">Aminoglycoside phosphotransferase domain-containing protein</fullName>
    </recommendedName>
</protein>
<evidence type="ECO:0000313" key="1">
    <source>
        <dbReference type="EMBL" id="MFC4592908.1"/>
    </source>
</evidence>
<sequence length="523" mass="58071">MIEDLALSPGTRYRIVAPNGAVVRAGVASDSRQLHHLPSGVLVVCAERGRDVGGRQCVRIASPAGWVNADALGPVPAVVKATLDYDTFTARHWQVSPGDHYGLEFPIDLAGLREAGPAFLTAAFRASGALSADNRVTQIVSLNKLDIRGASENGLLTLAYARDEPGLQTHLFVKFPPADAHHKYGLLRLSDGEIRMARLSRERQLPVTVSRYYFGDHSSHTGNYILITERVPFGVGTVEPAYRKGYDHEVPCVEEHYAVLTRNLARLVAAHKRGDLGHDLEEIFPFAAAARDFEPIAHPEPALDRLIDFIGRVAPHLFAPEVTRPQFLARWREDVLFGLEHKDAVLAYLLSDVDYTGLCHINLNVDNAWFWRDEGGQLHAGLLDWGGAGQASLAQALSGMMMMPEPEKHIELVNRMIDLFIEECSAQGGPSLDRAELHFQYKASVYSTAIFMFITILSEALKDFPEDYFTSMEHRMDPRLLEGGFYSAIVWIDNMLREWLDPLTPGEACRRIVAVCRLFPVVA</sequence>